<evidence type="ECO:0000256" key="6">
    <source>
        <dbReference type="SAM" id="Phobius"/>
    </source>
</evidence>
<evidence type="ECO:0000313" key="7">
    <source>
        <dbReference type="EMBL" id="KXX73176.1"/>
    </source>
</evidence>
<organism evidence="7 8">
    <name type="scientific">Madurella mycetomatis</name>
    <dbReference type="NCBI Taxonomy" id="100816"/>
    <lineage>
        <taxon>Eukaryota</taxon>
        <taxon>Fungi</taxon>
        <taxon>Dikarya</taxon>
        <taxon>Ascomycota</taxon>
        <taxon>Pezizomycotina</taxon>
        <taxon>Sordariomycetes</taxon>
        <taxon>Sordariomycetidae</taxon>
        <taxon>Sordariales</taxon>
        <taxon>Sordariales incertae sedis</taxon>
        <taxon>Madurella</taxon>
    </lineage>
</organism>
<gene>
    <name evidence="7" type="ORF">MMYC01_210253</name>
</gene>
<sequence length="519" mass="56370">MEKKSLVAQRTLATVSGDVTPIFPSTVNITMDEADKKLEAMGYTPVFRREFSTWSSFSFAMSISGVYSSLMSTWVYGLQAGGAAAIMWSWVIGGAGAWALAISLAELSSAYPSSGAMYFTLKFLAPEEQVPILCWMTGWITLVGTIAGSAATEYASSQMLLAAISITSDFSYTPTIHHVVAVMALLTVVHASINSLPTLWLNRLTSGYVVFHMSVLVGACVCLLVQTQDKHGMEYAFTDFQPSSGWSPPGFAFLFGCLTPAWIMTSADSTARAQSHRTRDHFTYVVGFLFEPGASALAWGIRQELLASASGQPVAQLFFNAMGRAPAIVFTLSGFAVMNLVAVPGLQSGSRTVFAFARDDLIPLSRVWRRISPRSRTPVAAVWLYAALEITVNLLGLVSDTAIGAVFNVCTVALNVSYLVPIVCKLVYGRFERGPWHLGKGCSWALNVVAVGWNLFMGVVFFLPVKLPVTRENMNYAVAVFAFVLLFASGFWYTHGRHYYTGPGTQSRGSLQHTVVRTV</sequence>
<dbReference type="GO" id="GO:0006865">
    <property type="term" value="P:amino acid transport"/>
    <property type="evidence" value="ECO:0007669"/>
    <property type="project" value="InterPro"/>
</dbReference>
<name>A0A175VNU6_9PEZI</name>
<evidence type="ECO:0000313" key="8">
    <source>
        <dbReference type="Proteomes" id="UP000078237"/>
    </source>
</evidence>
<dbReference type="InterPro" id="IPR004840">
    <property type="entry name" value="Amino_acid_permease_CS"/>
</dbReference>
<dbReference type="PANTHER" id="PTHR45649:SF9">
    <property type="entry name" value="AMINO-ACID PERMEASE 2"/>
    <property type="match status" value="1"/>
</dbReference>
<feature type="transmembrane region" description="Helical" evidence="6">
    <location>
        <begin position="208"/>
        <end position="226"/>
    </location>
</feature>
<dbReference type="Gene3D" id="1.20.1740.10">
    <property type="entry name" value="Amino acid/polyamine transporter I"/>
    <property type="match status" value="1"/>
</dbReference>
<dbReference type="InterPro" id="IPR002293">
    <property type="entry name" value="AA/rel_permease1"/>
</dbReference>
<dbReference type="PANTHER" id="PTHR45649">
    <property type="entry name" value="AMINO-ACID PERMEASE BAT1"/>
    <property type="match status" value="1"/>
</dbReference>
<feature type="transmembrane region" description="Helical" evidence="6">
    <location>
        <begin position="444"/>
        <end position="464"/>
    </location>
</feature>
<feature type="transmembrane region" description="Helical" evidence="6">
    <location>
        <begin position="88"/>
        <end position="111"/>
    </location>
</feature>
<protein>
    <submittedName>
        <fullName evidence="7">Amino-acid permease 2</fullName>
    </submittedName>
</protein>
<dbReference type="GO" id="GO:0022857">
    <property type="term" value="F:transmembrane transporter activity"/>
    <property type="evidence" value="ECO:0007669"/>
    <property type="project" value="InterPro"/>
</dbReference>
<feature type="transmembrane region" description="Helical" evidence="6">
    <location>
        <begin position="405"/>
        <end position="424"/>
    </location>
</feature>
<feature type="transmembrane region" description="Helical" evidence="6">
    <location>
        <begin position="175"/>
        <end position="196"/>
    </location>
</feature>
<dbReference type="PROSITE" id="PS00218">
    <property type="entry name" value="AMINO_ACID_PERMEASE_1"/>
    <property type="match status" value="1"/>
</dbReference>
<evidence type="ECO:0000256" key="4">
    <source>
        <dbReference type="ARBA" id="ARBA00022989"/>
    </source>
</evidence>
<reference evidence="7 8" key="1">
    <citation type="journal article" date="2016" name="Genome Announc.">
        <title>Genome Sequence of Madurella mycetomatis mm55, Isolated from a Human Mycetoma Case in Sudan.</title>
        <authorList>
            <person name="Smit S."/>
            <person name="Derks M.F."/>
            <person name="Bervoets S."/>
            <person name="Fahal A."/>
            <person name="van Leeuwen W."/>
            <person name="van Belkum A."/>
            <person name="van de Sande W.W."/>
        </authorList>
    </citation>
    <scope>NUCLEOTIDE SEQUENCE [LARGE SCALE GENOMIC DNA]</scope>
    <source>
        <strain evidence="8">mm55</strain>
    </source>
</reference>
<feature type="transmembrane region" description="Helical" evidence="6">
    <location>
        <begin position="476"/>
        <end position="494"/>
    </location>
</feature>
<keyword evidence="3 6" id="KW-0812">Transmembrane</keyword>
<feature type="transmembrane region" description="Helical" evidence="6">
    <location>
        <begin position="246"/>
        <end position="263"/>
    </location>
</feature>
<evidence type="ECO:0000256" key="3">
    <source>
        <dbReference type="ARBA" id="ARBA00022692"/>
    </source>
</evidence>
<evidence type="ECO:0000256" key="2">
    <source>
        <dbReference type="ARBA" id="ARBA00022448"/>
    </source>
</evidence>
<accession>A0A175VNU6</accession>
<dbReference type="PIRSF" id="PIRSF006060">
    <property type="entry name" value="AA_transporter"/>
    <property type="match status" value="1"/>
</dbReference>
<feature type="transmembrane region" description="Helical" evidence="6">
    <location>
        <begin position="57"/>
        <end position="76"/>
    </location>
</feature>
<keyword evidence="4 6" id="KW-1133">Transmembrane helix</keyword>
<dbReference type="AlphaFoldDB" id="A0A175VNU6"/>
<dbReference type="Pfam" id="PF13520">
    <property type="entry name" value="AA_permease_2"/>
    <property type="match status" value="1"/>
</dbReference>
<feature type="transmembrane region" description="Helical" evidence="6">
    <location>
        <begin position="284"/>
        <end position="301"/>
    </location>
</feature>
<keyword evidence="5 6" id="KW-0472">Membrane</keyword>
<dbReference type="Proteomes" id="UP000078237">
    <property type="component" value="Unassembled WGS sequence"/>
</dbReference>
<dbReference type="STRING" id="100816.A0A175VNU6"/>
<feature type="transmembrane region" description="Helical" evidence="6">
    <location>
        <begin position="132"/>
        <end position="155"/>
    </location>
</feature>
<feature type="transmembrane region" description="Helical" evidence="6">
    <location>
        <begin position="321"/>
        <end position="342"/>
    </location>
</feature>
<comment type="caution">
    <text evidence="7">The sequence shown here is derived from an EMBL/GenBank/DDBJ whole genome shotgun (WGS) entry which is preliminary data.</text>
</comment>
<proteinExistence type="predicted"/>
<dbReference type="VEuPathDB" id="FungiDB:MMYC01_210253"/>
<keyword evidence="8" id="KW-1185">Reference proteome</keyword>
<keyword evidence="2" id="KW-0813">Transport</keyword>
<evidence type="ECO:0000256" key="1">
    <source>
        <dbReference type="ARBA" id="ARBA00004141"/>
    </source>
</evidence>
<dbReference type="OrthoDB" id="10054429at2759"/>
<dbReference type="GO" id="GO:0016020">
    <property type="term" value="C:membrane"/>
    <property type="evidence" value="ECO:0007669"/>
    <property type="project" value="UniProtKB-SubCell"/>
</dbReference>
<evidence type="ECO:0000256" key="5">
    <source>
        <dbReference type="ARBA" id="ARBA00023136"/>
    </source>
</evidence>
<comment type="subcellular location">
    <subcellularLocation>
        <location evidence="1">Membrane</location>
        <topology evidence="1">Multi-pass membrane protein</topology>
    </subcellularLocation>
</comment>
<feature type="transmembrane region" description="Helical" evidence="6">
    <location>
        <begin position="379"/>
        <end position="399"/>
    </location>
</feature>
<dbReference type="EMBL" id="LCTW02000521">
    <property type="protein sequence ID" value="KXX73176.1"/>
    <property type="molecule type" value="Genomic_DNA"/>
</dbReference>